<dbReference type="Gene3D" id="3.20.20.140">
    <property type="entry name" value="Metal-dependent hydrolases"/>
    <property type="match status" value="1"/>
</dbReference>
<dbReference type="PANTHER" id="PTHR43135">
    <property type="entry name" value="ALPHA-D-RIBOSE 1-METHYLPHOSPHONATE 5-TRIPHOSPHATE DIPHOSPHATASE"/>
    <property type="match status" value="1"/>
</dbReference>
<dbReference type="RefSeq" id="WP_258936909.1">
    <property type="nucleotide sequence ID" value="NZ_JANBBF010000010.1"/>
</dbReference>
<dbReference type="Gene3D" id="2.30.40.10">
    <property type="entry name" value="Urease, subunit C, domain 1"/>
    <property type="match status" value="1"/>
</dbReference>
<evidence type="ECO:0000259" key="1">
    <source>
        <dbReference type="Pfam" id="PF01979"/>
    </source>
</evidence>
<dbReference type="Proteomes" id="UP001598673">
    <property type="component" value="Unassembled WGS sequence"/>
</dbReference>
<dbReference type="SUPFAM" id="SSF51556">
    <property type="entry name" value="Metallo-dependent hydrolases"/>
    <property type="match status" value="1"/>
</dbReference>
<evidence type="ECO:0000313" key="2">
    <source>
        <dbReference type="EMBL" id="MFD6792531.1"/>
    </source>
</evidence>
<evidence type="ECO:0000313" key="3">
    <source>
        <dbReference type="Proteomes" id="UP001598673"/>
    </source>
</evidence>
<dbReference type="EMBL" id="JBHXCV010000002">
    <property type="protein sequence ID" value="MFD6792531.1"/>
    <property type="molecule type" value="Genomic_DNA"/>
</dbReference>
<dbReference type="PANTHER" id="PTHR43135:SF3">
    <property type="entry name" value="ALPHA-D-RIBOSE 1-METHYLPHOSPHONATE 5-TRIPHOSPHATE DIPHOSPHATASE"/>
    <property type="match status" value="1"/>
</dbReference>
<dbReference type="InterPro" id="IPR011059">
    <property type="entry name" value="Metal-dep_hydrolase_composite"/>
</dbReference>
<comment type="caution">
    <text evidence="2">The sequence shown here is derived from an EMBL/GenBank/DDBJ whole genome shotgun (WGS) entry which is preliminary data.</text>
</comment>
<protein>
    <submittedName>
        <fullName evidence="2">Amidohydrolase family protein</fullName>
    </submittedName>
</protein>
<proteinExistence type="predicted"/>
<gene>
    <name evidence="2" type="ORF">ACFWGY_04285</name>
</gene>
<dbReference type="InterPro" id="IPR006680">
    <property type="entry name" value="Amidohydro-rel"/>
</dbReference>
<sequence>MTRLLLTDAHVLNPETGDLSDSSWIEVADGRIADVGTGRAPAAPDDVPVLRLAGATVLPGLIDAHVHAILTSADAHAVAGWSPSYRTARATSGLAAMLERGFTTVRDTGGADHGLAQAVEEGIVTGPRIVYGGSAISQTGGHGDFRTRDEDSVPCCQTKVGGGRIADGVGEVRRATRDELRKGASHIKIMLSGGVASPNDEVSAVQYSEEEIRAFVEEATNANRYVTGHAYHARAINRGLANGVRCIEHGNLLDDSSVELFLEHDAWLVPTLITYDRLAADGPKYGLPPGSHRKVYDVLDAGLGALERAHRAGVNLAYGTDLLGAMGTYQLHEFRVRGQVQPAADVVRSATVDAARLLGMEGEVGVIARGAHADLLVVDGNPLEDLEVLVNAADTHRYVIQGGRVVVGRRP</sequence>
<dbReference type="InterPro" id="IPR032466">
    <property type="entry name" value="Metal_Hydrolase"/>
</dbReference>
<dbReference type="CDD" id="cd01299">
    <property type="entry name" value="Met_dep_hydrolase_A"/>
    <property type="match status" value="1"/>
</dbReference>
<organism evidence="2 3">
    <name type="scientific">Prauserella salsuginis</name>
    <dbReference type="NCBI Taxonomy" id="387889"/>
    <lineage>
        <taxon>Bacteria</taxon>
        <taxon>Bacillati</taxon>
        <taxon>Actinomycetota</taxon>
        <taxon>Actinomycetes</taxon>
        <taxon>Pseudonocardiales</taxon>
        <taxon>Pseudonocardiaceae</taxon>
        <taxon>Prauserella</taxon>
        <taxon>Prauserella salsuginis group</taxon>
    </lineage>
</organism>
<keyword evidence="3" id="KW-1185">Reference proteome</keyword>
<dbReference type="SUPFAM" id="SSF51338">
    <property type="entry name" value="Composite domain of metallo-dependent hydrolases"/>
    <property type="match status" value="1"/>
</dbReference>
<dbReference type="Pfam" id="PF01979">
    <property type="entry name" value="Amidohydro_1"/>
    <property type="match status" value="1"/>
</dbReference>
<name>A0ABW6G009_9PSEU</name>
<accession>A0ABW6G009</accession>
<dbReference type="InterPro" id="IPR051781">
    <property type="entry name" value="Metallo-dep_Hydrolase"/>
</dbReference>
<reference evidence="2 3" key="1">
    <citation type="submission" date="2024-09" db="EMBL/GenBank/DDBJ databases">
        <title>The Natural Products Discovery Center: Release of the First 8490 Sequenced Strains for Exploring Actinobacteria Biosynthetic Diversity.</title>
        <authorList>
            <person name="Kalkreuter E."/>
            <person name="Kautsar S.A."/>
            <person name="Yang D."/>
            <person name="Bader C.D."/>
            <person name="Teijaro C.N."/>
            <person name="Fluegel L."/>
            <person name="Davis C.M."/>
            <person name="Simpson J.R."/>
            <person name="Lauterbach L."/>
            <person name="Steele A.D."/>
            <person name="Gui C."/>
            <person name="Meng S."/>
            <person name="Li G."/>
            <person name="Viehrig K."/>
            <person name="Ye F."/>
            <person name="Su P."/>
            <person name="Kiefer A.F."/>
            <person name="Nichols A."/>
            <person name="Cepeda A.J."/>
            <person name="Yan W."/>
            <person name="Fan B."/>
            <person name="Jiang Y."/>
            <person name="Adhikari A."/>
            <person name="Zheng C.-J."/>
            <person name="Schuster L."/>
            <person name="Cowan T.M."/>
            <person name="Smanski M.J."/>
            <person name="Chevrette M.G."/>
            <person name="De Carvalho L.P.S."/>
            <person name="Shen B."/>
        </authorList>
    </citation>
    <scope>NUCLEOTIDE SEQUENCE [LARGE SCALE GENOMIC DNA]</scope>
    <source>
        <strain evidence="2 3">NPDC060353</strain>
    </source>
</reference>
<dbReference type="InterPro" id="IPR057744">
    <property type="entry name" value="OTAase-like"/>
</dbReference>
<feature type="domain" description="Amidohydrolase-related" evidence="1">
    <location>
        <begin position="56"/>
        <end position="403"/>
    </location>
</feature>